<feature type="compositionally biased region" description="Gly residues" evidence="1">
    <location>
        <begin position="169"/>
        <end position="190"/>
    </location>
</feature>
<accession>A0A6A6FWV4</accession>
<dbReference type="GO" id="GO:0001402">
    <property type="term" value="P:signal transduction involved in filamentous growth"/>
    <property type="evidence" value="ECO:0007669"/>
    <property type="project" value="TreeGrafter"/>
</dbReference>
<dbReference type="GO" id="GO:0005576">
    <property type="term" value="C:extracellular region"/>
    <property type="evidence" value="ECO:0007669"/>
    <property type="project" value="TreeGrafter"/>
</dbReference>
<dbReference type="GO" id="GO:0005886">
    <property type="term" value="C:plasma membrane"/>
    <property type="evidence" value="ECO:0007669"/>
    <property type="project" value="InterPro"/>
</dbReference>
<dbReference type="Proteomes" id="UP000799539">
    <property type="component" value="Unassembled WGS sequence"/>
</dbReference>
<dbReference type="EMBL" id="ML992662">
    <property type="protein sequence ID" value="KAF2217700.1"/>
    <property type="molecule type" value="Genomic_DNA"/>
</dbReference>
<evidence type="ECO:0000256" key="2">
    <source>
        <dbReference type="SAM" id="Phobius"/>
    </source>
</evidence>
<dbReference type="GO" id="GO:0009986">
    <property type="term" value="C:cell surface"/>
    <property type="evidence" value="ECO:0007669"/>
    <property type="project" value="TreeGrafter"/>
</dbReference>
<keyword evidence="2" id="KW-1133">Transmembrane helix</keyword>
<evidence type="ECO:0000256" key="1">
    <source>
        <dbReference type="SAM" id="MobiDB-lite"/>
    </source>
</evidence>
<dbReference type="GO" id="GO:0006972">
    <property type="term" value="P:hyperosmotic response"/>
    <property type="evidence" value="ECO:0007669"/>
    <property type="project" value="TreeGrafter"/>
</dbReference>
<dbReference type="GO" id="GO:0031505">
    <property type="term" value="P:fungal-type cell wall organization"/>
    <property type="evidence" value="ECO:0007669"/>
    <property type="project" value="TreeGrafter"/>
</dbReference>
<dbReference type="AlphaFoldDB" id="A0A6A6FWV4"/>
<feature type="compositionally biased region" description="Gly residues" evidence="1">
    <location>
        <begin position="74"/>
        <end position="88"/>
    </location>
</feature>
<sequence length="235" mass="23888">MNGLMPYDTTKSLNYITTLAQAYIPGDLVNTLQMDLHTQVSRAYDNPDEAVRMLMSMINPTIPILPGANMDASGQGGPKSYGPGGGSGDNEDGGTDGSPIGGDTSSSQKIKGTSVGIGVGAVAGAAVYAAAMVYVARRYRNKRKSHKRASSVGTHGEMTERSPGTPGTLTGGMGGYFMSGGNGRGSGTTRGSGVRSSGSAGGRGSRNSAGSSNNRSVRDQGISAPVMAENSLGWN</sequence>
<dbReference type="GO" id="GO:0030427">
    <property type="term" value="C:site of polarized growth"/>
    <property type="evidence" value="ECO:0007669"/>
    <property type="project" value="TreeGrafter"/>
</dbReference>
<evidence type="ECO:0000313" key="3">
    <source>
        <dbReference type="EMBL" id="KAF2217700.1"/>
    </source>
</evidence>
<gene>
    <name evidence="3" type="ORF">CERZMDRAFT_89590</name>
</gene>
<dbReference type="GO" id="GO:0007232">
    <property type="term" value="P:osmosensory signaling pathway via Sho1 osmosensor"/>
    <property type="evidence" value="ECO:0007669"/>
    <property type="project" value="InterPro"/>
</dbReference>
<feature type="transmembrane region" description="Helical" evidence="2">
    <location>
        <begin position="115"/>
        <end position="136"/>
    </location>
</feature>
<dbReference type="GO" id="GO:0030010">
    <property type="term" value="P:establishment of cell polarity"/>
    <property type="evidence" value="ECO:0007669"/>
    <property type="project" value="TreeGrafter"/>
</dbReference>
<keyword evidence="4" id="KW-1185">Reference proteome</keyword>
<feature type="compositionally biased region" description="Low complexity" evidence="1">
    <location>
        <begin position="205"/>
        <end position="215"/>
    </location>
</feature>
<organism evidence="3 4">
    <name type="scientific">Cercospora zeae-maydis SCOH1-5</name>
    <dbReference type="NCBI Taxonomy" id="717836"/>
    <lineage>
        <taxon>Eukaryota</taxon>
        <taxon>Fungi</taxon>
        <taxon>Dikarya</taxon>
        <taxon>Ascomycota</taxon>
        <taxon>Pezizomycotina</taxon>
        <taxon>Dothideomycetes</taxon>
        <taxon>Dothideomycetidae</taxon>
        <taxon>Mycosphaerellales</taxon>
        <taxon>Mycosphaerellaceae</taxon>
        <taxon>Cercospora</taxon>
    </lineage>
</organism>
<dbReference type="PANTHER" id="PTHR35778:SF1">
    <property type="entry name" value="SIGNALING MUCIN HKR1-RELATED"/>
    <property type="match status" value="1"/>
</dbReference>
<dbReference type="OrthoDB" id="3366093at2759"/>
<feature type="region of interest" description="Disordered" evidence="1">
    <location>
        <begin position="66"/>
        <end position="109"/>
    </location>
</feature>
<keyword evidence="2" id="KW-0472">Membrane</keyword>
<dbReference type="InterPro" id="IPR039295">
    <property type="entry name" value="MSB2"/>
</dbReference>
<keyword evidence="2" id="KW-0812">Transmembrane</keyword>
<protein>
    <submittedName>
        <fullName evidence="3">Uncharacterized protein</fullName>
    </submittedName>
</protein>
<proteinExistence type="predicted"/>
<dbReference type="GO" id="GO:0005034">
    <property type="term" value="F:osmosensor activity"/>
    <property type="evidence" value="ECO:0007669"/>
    <property type="project" value="InterPro"/>
</dbReference>
<evidence type="ECO:0000313" key="4">
    <source>
        <dbReference type="Proteomes" id="UP000799539"/>
    </source>
</evidence>
<reference evidence="3" key="1">
    <citation type="journal article" date="2020" name="Stud. Mycol.">
        <title>101 Dothideomycetes genomes: a test case for predicting lifestyles and emergence of pathogens.</title>
        <authorList>
            <person name="Haridas S."/>
            <person name="Albert R."/>
            <person name="Binder M."/>
            <person name="Bloem J."/>
            <person name="Labutti K."/>
            <person name="Salamov A."/>
            <person name="Andreopoulos B."/>
            <person name="Baker S."/>
            <person name="Barry K."/>
            <person name="Bills G."/>
            <person name="Bluhm B."/>
            <person name="Cannon C."/>
            <person name="Castanera R."/>
            <person name="Culley D."/>
            <person name="Daum C."/>
            <person name="Ezra D."/>
            <person name="Gonzalez J."/>
            <person name="Henrissat B."/>
            <person name="Kuo A."/>
            <person name="Liang C."/>
            <person name="Lipzen A."/>
            <person name="Lutzoni F."/>
            <person name="Magnuson J."/>
            <person name="Mondo S."/>
            <person name="Nolan M."/>
            <person name="Ohm R."/>
            <person name="Pangilinan J."/>
            <person name="Park H.-J."/>
            <person name="Ramirez L."/>
            <person name="Alfaro M."/>
            <person name="Sun H."/>
            <person name="Tritt A."/>
            <person name="Yoshinaga Y."/>
            <person name="Zwiers L.-H."/>
            <person name="Turgeon B."/>
            <person name="Goodwin S."/>
            <person name="Spatafora J."/>
            <person name="Crous P."/>
            <person name="Grigoriev I."/>
        </authorList>
    </citation>
    <scope>NUCLEOTIDE SEQUENCE</scope>
    <source>
        <strain evidence="3">SCOH1-5</strain>
    </source>
</reference>
<feature type="region of interest" description="Disordered" evidence="1">
    <location>
        <begin position="141"/>
        <end position="235"/>
    </location>
</feature>
<dbReference type="PANTHER" id="PTHR35778">
    <property type="entry name" value="SIGNALING MUCIN HKR1-RELATED"/>
    <property type="match status" value="1"/>
</dbReference>
<name>A0A6A6FWV4_9PEZI</name>